<organism evidence="1 2">
    <name type="scientific">Fenollaria massiliensis</name>
    <dbReference type="NCBI Taxonomy" id="938288"/>
    <lineage>
        <taxon>Bacteria</taxon>
        <taxon>Bacillati</taxon>
        <taxon>Bacillota</taxon>
        <taxon>Clostridia</taxon>
        <taxon>Eubacteriales</taxon>
        <taxon>Fenollaria</taxon>
    </lineage>
</organism>
<evidence type="ECO:0000313" key="2">
    <source>
        <dbReference type="Proteomes" id="UP000831151"/>
    </source>
</evidence>
<keyword evidence="2" id="KW-1185">Reference proteome</keyword>
<dbReference type="RefSeq" id="WP_249242269.1">
    <property type="nucleotide sequence ID" value="NZ_CP096649.1"/>
</dbReference>
<dbReference type="AlphaFoldDB" id="A0A9E7DIC2"/>
<dbReference type="Proteomes" id="UP000831151">
    <property type="component" value="Chromosome"/>
</dbReference>
<dbReference type="EMBL" id="CP096649">
    <property type="protein sequence ID" value="UQK58683.1"/>
    <property type="molecule type" value="Genomic_DNA"/>
</dbReference>
<name>A0A9E7DIC2_9FIRM</name>
<evidence type="ECO:0000313" key="1">
    <source>
        <dbReference type="EMBL" id="UQK58683.1"/>
    </source>
</evidence>
<gene>
    <name evidence="1" type="ORF">M1R53_05445</name>
</gene>
<reference evidence="1" key="1">
    <citation type="submission" date="2022-04" db="EMBL/GenBank/DDBJ databases">
        <title>Complete genome sequences of Ezakiella coagulans and Fenollaria massiliensis.</title>
        <authorList>
            <person name="France M.T."/>
            <person name="Clifford J."/>
            <person name="Narina S."/>
            <person name="Rutt L."/>
            <person name="Ravel J."/>
        </authorList>
    </citation>
    <scope>NUCLEOTIDE SEQUENCE</scope>
    <source>
        <strain evidence="1">C0061C2</strain>
    </source>
</reference>
<sequence length="186" mass="22038">MYLLRLYRDFDLVYSIGMFKEEKDYKKFLKSIPSCKAEEDGYNYRIYLDGFPALLKLKFNDADFILSRDIFLNREYLYVDVEEYPVLNEYKGMYDKYQVIGAYAIGTDELEDYVTRRNKKLDLVFKILDDMGIEAFRDYSDSEDGECIILKKDSSILFVLDPSFNEDLPDDEAGLRKAIEEELKNR</sequence>
<accession>A0A9E7DIC2</accession>
<protein>
    <submittedName>
        <fullName evidence="1">Uncharacterized protein</fullName>
    </submittedName>
</protein>
<proteinExistence type="predicted"/>
<dbReference type="KEGG" id="fms:M1R53_05445"/>